<evidence type="ECO:0000313" key="4">
    <source>
        <dbReference type="Proteomes" id="UP000031980"/>
    </source>
</evidence>
<dbReference type="GO" id="GO:0015221">
    <property type="term" value="F:lipopolysaccharide transmembrane transporter activity"/>
    <property type="evidence" value="ECO:0007669"/>
    <property type="project" value="InterPro"/>
</dbReference>
<reference evidence="2 3" key="2">
    <citation type="submission" date="2014-07" db="EMBL/GenBank/DDBJ databases">
        <title>Porphyromonadaceae bacterium OUH 334697 = ATCC BAA-2682 = DSM 28341 draft genome.</title>
        <authorList>
            <person name="Sydenham T.V."/>
            <person name="Hasman H."/>
            <person name="Justesen U.S."/>
        </authorList>
    </citation>
    <scope>NUCLEOTIDE SEQUENCE [LARGE SCALE GENOMIC DNA]</scope>
    <source>
        <strain evidence="2 3">OUH 334697</strain>
    </source>
</reference>
<evidence type="ECO:0000313" key="3">
    <source>
        <dbReference type="Proteomes" id="UP000031937"/>
    </source>
</evidence>
<reference evidence="1 4" key="1">
    <citation type="submission" date="2014-07" db="EMBL/GenBank/DDBJ databases">
        <title>Porphyromonadaceae bacterium OUH 308042 = ATCC BAA-2681 = DSM 28342 draft genome.</title>
        <authorList>
            <person name="Sydenham T.V."/>
            <person name="Hasman H."/>
            <person name="Justensen U.S."/>
        </authorList>
    </citation>
    <scope>NUCLEOTIDE SEQUENCE [LARGE SCALE GENOMIC DNA]</scope>
    <source>
        <strain evidence="1 4">OUH 308042</strain>
    </source>
</reference>
<dbReference type="EMBL" id="JPIU01000049">
    <property type="protein sequence ID" value="KIO42854.1"/>
    <property type="molecule type" value="Genomic_DNA"/>
</dbReference>
<protein>
    <recommendedName>
        <fullName evidence="5">LPS export ABC transporter periplasmic protein LptC</fullName>
    </recommendedName>
</protein>
<accession>A0A0C3RDJ3</accession>
<dbReference type="NCBIfam" id="TIGR04409">
    <property type="entry name" value="LptC_YrbK"/>
    <property type="match status" value="1"/>
</dbReference>
<dbReference type="InterPro" id="IPR010664">
    <property type="entry name" value="LipoPS_assembly_LptC-rel"/>
</dbReference>
<name>A0A0C3RDJ3_9PORP</name>
<dbReference type="Gene3D" id="2.60.450.10">
    <property type="entry name" value="Lipopolysaccharide (LPS) transport protein A like domain"/>
    <property type="match status" value="1"/>
</dbReference>
<dbReference type="AlphaFoldDB" id="A0A0C3RDJ3"/>
<keyword evidence="4" id="KW-1185">Reference proteome</keyword>
<dbReference type="Pfam" id="PF06835">
    <property type="entry name" value="LptC"/>
    <property type="match status" value="1"/>
</dbReference>
<evidence type="ECO:0000313" key="1">
    <source>
        <dbReference type="EMBL" id="KIO42854.1"/>
    </source>
</evidence>
<dbReference type="Proteomes" id="UP000031980">
    <property type="component" value="Unassembled WGS sequence"/>
</dbReference>
<sequence>MVLFHHVWKIQSVTVLILGTVMLFSCKTDQKEIDRIVSRTDRPEMSGENLTLLYSDSARIKYKVITPVYDKYNKEGQKYDEFPKGIHAILYDKEGNEVGSLVSKYAKKLEDEMLWEIRNEVVVVNSEGKKLETELLYWDMKKEFLYTDRYTRFTSGEQMIEGNNGFESDQQLNNPQFKNVTGKIAESENQTK</sequence>
<gene>
    <name evidence="1" type="ORF">BA92_13390</name>
    <name evidence="2" type="ORF">IE90_04695</name>
</gene>
<organism evidence="1 4">
    <name type="scientific">Sanguibacteroides justesenii</name>
    <dbReference type="NCBI Taxonomy" id="1547597"/>
    <lineage>
        <taxon>Bacteria</taxon>
        <taxon>Pseudomonadati</taxon>
        <taxon>Bacteroidota</taxon>
        <taxon>Bacteroidia</taxon>
        <taxon>Bacteroidales</taxon>
        <taxon>Porphyromonadaceae</taxon>
        <taxon>Sanguibacteroides</taxon>
    </lineage>
</organism>
<evidence type="ECO:0008006" key="5">
    <source>
        <dbReference type="Google" id="ProtNLM"/>
    </source>
</evidence>
<dbReference type="Proteomes" id="UP000031937">
    <property type="component" value="Unassembled WGS sequence"/>
</dbReference>
<comment type="caution">
    <text evidence="1">The sequence shown here is derived from an EMBL/GenBank/DDBJ whole genome shotgun (WGS) entry which is preliminary data.</text>
</comment>
<proteinExistence type="predicted"/>
<dbReference type="InterPro" id="IPR026265">
    <property type="entry name" value="LptC"/>
</dbReference>
<evidence type="ECO:0000313" key="2">
    <source>
        <dbReference type="EMBL" id="KIO46106.1"/>
    </source>
</evidence>
<dbReference type="EMBL" id="JPIT01000016">
    <property type="protein sequence ID" value="KIO46106.1"/>
    <property type="molecule type" value="Genomic_DNA"/>
</dbReference>
<dbReference type="GO" id="GO:0005886">
    <property type="term" value="C:plasma membrane"/>
    <property type="evidence" value="ECO:0007669"/>
    <property type="project" value="InterPro"/>
</dbReference>